<keyword evidence="1" id="KW-0285">Flavoprotein</keyword>
<evidence type="ECO:0000313" key="9">
    <source>
        <dbReference type="Proteomes" id="UP001155027"/>
    </source>
</evidence>
<evidence type="ECO:0000256" key="3">
    <source>
        <dbReference type="ARBA" id="ARBA00023002"/>
    </source>
</evidence>
<evidence type="ECO:0000256" key="2">
    <source>
        <dbReference type="ARBA" id="ARBA00022643"/>
    </source>
</evidence>
<name>A0A9X2PY71_9BACT</name>
<evidence type="ECO:0000313" key="6">
    <source>
        <dbReference type="EMBL" id="MCS3677673.1"/>
    </source>
</evidence>
<dbReference type="SUPFAM" id="SSF51679">
    <property type="entry name" value="Bacterial luciferase-like"/>
    <property type="match status" value="1"/>
</dbReference>
<dbReference type="Gene3D" id="3.20.20.30">
    <property type="entry name" value="Luciferase-like domain"/>
    <property type="match status" value="1"/>
</dbReference>
<dbReference type="Proteomes" id="UP001155040">
    <property type="component" value="Unassembled WGS sequence"/>
</dbReference>
<dbReference type="InterPro" id="IPR036661">
    <property type="entry name" value="Luciferase-like_sf"/>
</dbReference>
<dbReference type="PANTHER" id="PTHR42847">
    <property type="entry name" value="ALKANESULFONATE MONOOXYGENASE"/>
    <property type="match status" value="1"/>
</dbReference>
<dbReference type="EMBL" id="JANUAE010000001">
    <property type="protein sequence ID" value="MCS3708764.1"/>
    <property type="molecule type" value="Genomic_DNA"/>
</dbReference>
<keyword evidence="2" id="KW-0288">FMN</keyword>
<protein>
    <submittedName>
        <fullName evidence="6">FMNH2-dependent dimethyl sulfone monooxygenase</fullName>
    </submittedName>
</protein>
<evidence type="ECO:0000313" key="7">
    <source>
        <dbReference type="EMBL" id="MCS3708764.1"/>
    </source>
</evidence>
<dbReference type="Pfam" id="PF00296">
    <property type="entry name" value="Bac_luciferase"/>
    <property type="match status" value="1"/>
</dbReference>
<dbReference type="Proteomes" id="UP001155027">
    <property type="component" value="Unassembled WGS sequence"/>
</dbReference>
<evidence type="ECO:0000313" key="8">
    <source>
        <dbReference type="EMBL" id="MCS4035275.1"/>
    </source>
</evidence>
<proteinExistence type="predicted"/>
<evidence type="ECO:0000256" key="4">
    <source>
        <dbReference type="ARBA" id="ARBA00023033"/>
    </source>
</evidence>
<keyword evidence="3" id="KW-0560">Oxidoreductase</keyword>
<keyword evidence="4 6" id="KW-0503">Monooxygenase</keyword>
<evidence type="ECO:0000259" key="5">
    <source>
        <dbReference type="Pfam" id="PF00296"/>
    </source>
</evidence>
<sequence>MIDLGIWLPVFGGWLRNVDDEGMPPTFAYNRKVAQAADAAGFSTMLIAELNLNDINGPSHPALECWTTASALAPVTDDIRIMAAIRPGFREPAVTAKMASNIDHISDGRFEINLVSAWWEEEMKMYVGDWLDHSDRYDRSAEFVQILKGLWSQERFSFDGDFYTIEDTILQPKPVQSGGVPVYAGGGSEEGRNMIATHCDHYLMHGGTVDKIAGDIEDLRERRAEKGHDPDEMKFGMAAYMICRDSEQEAREELDRITTVDYEAEGFDSYDDFVEHSELDSEVDLKDYSVSNRGLRPDLVGTPDQIVEKLNAYADAGLDLVLLQCSPMLEEVQRIGREVLPRLKSAPVQG</sequence>
<dbReference type="Proteomes" id="UP001155057">
    <property type="component" value="Unassembled WGS sequence"/>
</dbReference>
<dbReference type="AlphaFoldDB" id="A0A9X2PY71"/>
<dbReference type="GO" id="GO:0046306">
    <property type="term" value="P:alkanesulfonate catabolic process"/>
    <property type="evidence" value="ECO:0007669"/>
    <property type="project" value="TreeGrafter"/>
</dbReference>
<dbReference type="PANTHER" id="PTHR42847:SF4">
    <property type="entry name" value="ALKANESULFONATE MONOOXYGENASE-RELATED"/>
    <property type="match status" value="1"/>
</dbReference>
<dbReference type="GO" id="GO:0008726">
    <property type="term" value="F:alkanesulfonate monooxygenase activity"/>
    <property type="evidence" value="ECO:0007669"/>
    <property type="project" value="TreeGrafter"/>
</dbReference>
<accession>A0A9X2PY71</accession>
<dbReference type="EMBL" id="JANUAU010000004">
    <property type="protein sequence ID" value="MCS3677673.1"/>
    <property type="molecule type" value="Genomic_DNA"/>
</dbReference>
<gene>
    <name evidence="7" type="ORF">GGP61_000351</name>
    <name evidence="6" type="ORF">GGP71_001596</name>
    <name evidence="8" type="ORF">GGQ01_000319</name>
</gene>
<reference evidence="6" key="1">
    <citation type="submission" date="2022-08" db="EMBL/GenBank/DDBJ databases">
        <title>Genomic Encyclopedia of Type Strains, Phase V (KMG-V): Genome sequencing to study the core and pangenomes of soil and plant-associated prokaryotes.</title>
        <authorList>
            <person name="Whitman W."/>
        </authorList>
    </citation>
    <scope>NUCLEOTIDE SEQUENCE</scope>
    <source>
        <strain evidence="6">0</strain>
        <strain evidence="8">SP3012</strain>
        <strain evidence="7">SP3049</strain>
    </source>
</reference>
<dbReference type="InterPro" id="IPR050172">
    <property type="entry name" value="SsuD_RutA_monooxygenase"/>
</dbReference>
<dbReference type="EMBL" id="JANUBF010000002">
    <property type="protein sequence ID" value="MCS4035275.1"/>
    <property type="molecule type" value="Genomic_DNA"/>
</dbReference>
<dbReference type="InterPro" id="IPR011251">
    <property type="entry name" value="Luciferase-like_dom"/>
</dbReference>
<feature type="domain" description="Luciferase-like" evidence="5">
    <location>
        <begin position="23"/>
        <end position="319"/>
    </location>
</feature>
<comment type="caution">
    <text evidence="6">The sequence shown here is derived from an EMBL/GenBank/DDBJ whole genome shotgun (WGS) entry which is preliminary data.</text>
</comment>
<dbReference type="CDD" id="cd01094">
    <property type="entry name" value="Alkanesulfonate_monoxygenase"/>
    <property type="match status" value="1"/>
</dbReference>
<evidence type="ECO:0000256" key="1">
    <source>
        <dbReference type="ARBA" id="ARBA00022630"/>
    </source>
</evidence>
<organism evidence="6 9">
    <name type="scientific">Salinibacter ruber</name>
    <dbReference type="NCBI Taxonomy" id="146919"/>
    <lineage>
        <taxon>Bacteria</taxon>
        <taxon>Pseudomonadati</taxon>
        <taxon>Rhodothermota</taxon>
        <taxon>Rhodothermia</taxon>
        <taxon>Rhodothermales</taxon>
        <taxon>Salinibacteraceae</taxon>
        <taxon>Salinibacter</taxon>
    </lineage>
</organism>